<dbReference type="NCBIfam" id="TIGR01352">
    <property type="entry name" value="tonB_Cterm"/>
    <property type="match status" value="1"/>
</dbReference>
<dbReference type="SUPFAM" id="SSF74653">
    <property type="entry name" value="TolA/TonB C-terminal domain"/>
    <property type="match status" value="1"/>
</dbReference>
<feature type="region of interest" description="Disordered" evidence="10">
    <location>
        <begin position="86"/>
        <end position="165"/>
    </location>
</feature>
<accession>A0A1T1HBW6</accession>
<keyword evidence="8 11" id="KW-1133">Transmembrane helix</keyword>
<evidence type="ECO:0000259" key="12">
    <source>
        <dbReference type="PROSITE" id="PS52015"/>
    </source>
</evidence>
<dbReference type="PANTHER" id="PTHR33446:SF11">
    <property type="entry name" value="TONB3"/>
    <property type="match status" value="1"/>
</dbReference>
<dbReference type="PROSITE" id="PS52015">
    <property type="entry name" value="TONB_CTD"/>
    <property type="match status" value="1"/>
</dbReference>
<evidence type="ECO:0000313" key="13">
    <source>
        <dbReference type="EMBL" id="OOV87227.1"/>
    </source>
</evidence>
<organism evidence="13 14">
    <name type="scientific">Oceanospirillum linum</name>
    <dbReference type="NCBI Taxonomy" id="966"/>
    <lineage>
        <taxon>Bacteria</taxon>
        <taxon>Pseudomonadati</taxon>
        <taxon>Pseudomonadota</taxon>
        <taxon>Gammaproteobacteria</taxon>
        <taxon>Oceanospirillales</taxon>
        <taxon>Oceanospirillaceae</taxon>
        <taxon>Oceanospirillum</taxon>
    </lineage>
</organism>
<dbReference type="InterPro" id="IPR051045">
    <property type="entry name" value="TonB-dependent_transducer"/>
</dbReference>
<dbReference type="Proteomes" id="UP000190064">
    <property type="component" value="Unassembled WGS sequence"/>
</dbReference>
<keyword evidence="6 11" id="KW-0812">Transmembrane</keyword>
<gene>
    <name evidence="13" type="ORF">BTA35_0209565</name>
</gene>
<keyword evidence="3" id="KW-0813">Transport</keyword>
<dbReference type="GO" id="GO:0055085">
    <property type="term" value="P:transmembrane transport"/>
    <property type="evidence" value="ECO:0007669"/>
    <property type="project" value="InterPro"/>
</dbReference>
<dbReference type="Pfam" id="PF03544">
    <property type="entry name" value="TonB_C"/>
    <property type="match status" value="1"/>
</dbReference>
<evidence type="ECO:0000256" key="4">
    <source>
        <dbReference type="ARBA" id="ARBA00022475"/>
    </source>
</evidence>
<dbReference type="EMBL" id="MTSD02000003">
    <property type="protein sequence ID" value="OOV87227.1"/>
    <property type="molecule type" value="Genomic_DNA"/>
</dbReference>
<dbReference type="Gene3D" id="3.30.1150.10">
    <property type="match status" value="1"/>
</dbReference>
<dbReference type="STRING" id="966.BTA35_0209565"/>
<dbReference type="InterPro" id="IPR037682">
    <property type="entry name" value="TonB_C"/>
</dbReference>
<evidence type="ECO:0000256" key="9">
    <source>
        <dbReference type="ARBA" id="ARBA00023136"/>
    </source>
</evidence>
<evidence type="ECO:0000256" key="2">
    <source>
        <dbReference type="ARBA" id="ARBA00006555"/>
    </source>
</evidence>
<feature type="transmembrane region" description="Helical" evidence="11">
    <location>
        <begin position="34"/>
        <end position="52"/>
    </location>
</feature>
<keyword evidence="4" id="KW-1003">Cell membrane</keyword>
<feature type="region of interest" description="Disordered" evidence="10">
    <location>
        <begin position="1"/>
        <end position="23"/>
    </location>
</feature>
<protein>
    <recommendedName>
        <fullName evidence="12">TonB C-terminal domain-containing protein</fullName>
    </recommendedName>
</protein>
<evidence type="ECO:0000256" key="6">
    <source>
        <dbReference type="ARBA" id="ARBA00022692"/>
    </source>
</evidence>
<feature type="compositionally biased region" description="Basic and acidic residues" evidence="10">
    <location>
        <begin position="125"/>
        <end position="139"/>
    </location>
</feature>
<evidence type="ECO:0000256" key="3">
    <source>
        <dbReference type="ARBA" id="ARBA00022448"/>
    </source>
</evidence>
<sequence>MNKDASTSAEPGIQVGGLPPITHPDSQVRAVDRIAFTILLAFVVHFLAWAALEVNPPTPKERLSRPLHVTLSKAPAMPVNEPVKRIAEQDQQASGIGEQEQEPQTSAPSPPLQEKRPVDPVVAKAEAKSEAKKSPESKPKPLLRPKPASEARSEAEPEASEEPLLVTSLSDAQALLARSLEIARLEAEQQALAEQYAKRPRVRTISTLTAKASDDAFYLRQWQEKVERVGNLNYPERIRRENLTGRLRLLVALNPDGSVKEAQILKSSGHRVLDEAALEIVHLAAPFAPFPRSIRERTDILEIIRTWQFGNGNLFSESG</sequence>
<evidence type="ECO:0000256" key="5">
    <source>
        <dbReference type="ARBA" id="ARBA00022519"/>
    </source>
</evidence>
<keyword evidence="7" id="KW-0653">Protein transport</keyword>
<keyword evidence="5" id="KW-0997">Cell inner membrane</keyword>
<proteinExistence type="inferred from homology"/>
<comment type="similarity">
    <text evidence="2">Belongs to the TonB family.</text>
</comment>
<evidence type="ECO:0000256" key="11">
    <source>
        <dbReference type="SAM" id="Phobius"/>
    </source>
</evidence>
<comment type="subcellular location">
    <subcellularLocation>
        <location evidence="1">Cell inner membrane</location>
        <topology evidence="1">Single-pass membrane protein</topology>
        <orientation evidence="1">Periplasmic side</orientation>
    </subcellularLocation>
</comment>
<dbReference type="GO" id="GO:0031992">
    <property type="term" value="F:energy transducer activity"/>
    <property type="evidence" value="ECO:0007669"/>
    <property type="project" value="TreeGrafter"/>
</dbReference>
<evidence type="ECO:0000256" key="1">
    <source>
        <dbReference type="ARBA" id="ARBA00004383"/>
    </source>
</evidence>
<evidence type="ECO:0000256" key="8">
    <source>
        <dbReference type="ARBA" id="ARBA00022989"/>
    </source>
</evidence>
<evidence type="ECO:0000256" key="7">
    <source>
        <dbReference type="ARBA" id="ARBA00022927"/>
    </source>
</evidence>
<reference evidence="13" key="1">
    <citation type="submission" date="2017-02" db="EMBL/GenBank/DDBJ databases">
        <title>Draft Genome Sequence of the Salt Water Bacterium Oceanospirillum linum ATCC 11336.</title>
        <authorList>
            <person name="Trachtenberg A.M."/>
            <person name="Carney J.G."/>
            <person name="Linnane J.D."/>
            <person name="Rheaume B.A."/>
            <person name="Pitts N.L."/>
            <person name="Mykles D.L."/>
            <person name="Maclea K.S."/>
        </authorList>
    </citation>
    <scope>NUCLEOTIDE SEQUENCE [LARGE SCALE GENOMIC DNA]</scope>
    <source>
        <strain evidence="13">ATCC 11336</strain>
    </source>
</reference>
<keyword evidence="14" id="KW-1185">Reference proteome</keyword>
<dbReference type="AlphaFoldDB" id="A0A1T1HBW6"/>
<dbReference type="InterPro" id="IPR006260">
    <property type="entry name" value="TonB/TolA_C"/>
</dbReference>
<keyword evidence="9 11" id="KW-0472">Membrane</keyword>
<dbReference type="GO" id="GO:0098797">
    <property type="term" value="C:plasma membrane protein complex"/>
    <property type="evidence" value="ECO:0007669"/>
    <property type="project" value="TreeGrafter"/>
</dbReference>
<evidence type="ECO:0000256" key="10">
    <source>
        <dbReference type="SAM" id="MobiDB-lite"/>
    </source>
</evidence>
<feature type="domain" description="TonB C-terminal" evidence="12">
    <location>
        <begin position="219"/>
        <end position="316"/>
    </location>
</feature>
<evidence type="ECO:0000313" key="14">
    <source>
        <dbReference type="Proteomes" id="UP000190064"/>
    </source>
</evidence>
<name>A0A1T1HBW6_OCELI</name>
<comment type="caution">
    <text evidence="13">The sequence shown here is derived from an EMBL/GenBank/DDBJ whole genome shotgun (WGS) entry which is preliminary data.</text>
</comment>
<dbReference type="PANTHER" id="PTHR33446">
    <property type="entry name" value="PROTEIN TONB-RELATED"/>
    <property type="match status" value="1"/>
</dbReference>
<dbReference type="GO" id="GO:0015031">
    <property type="term" value="P:protein transport"/>
    <property type="evidence" value="ECO:0007669"/>
    <property type="project" value="UniProtKB-KW"/>
</dbReference>
<dbReference type="RefSeq" id="WP_078319584.1">
    <property type="nucleotide sequence ID" value="NZ_FXTS01000003.1"/>
</dbReference>